<accession>A4Q814</accession>
<gene>
    <name evidence="1" type="ordered locus">MS53_0714</name>
</gene>
<evidence type="ECO:0000313" key="1">
    <source>
        <dbReference type="EMBL" id="ABP00386.1"/>
    </source>
</evidence>
<organism evidence="1 2">
    <name type="scientific">Mycoplasmopsis synoviae (strain 53)</name>
    <name type="common">Mycoplasma synoviae</name>
    <dbReference type="NCBI Taxonomy" id="262723"/>
    <lineage>
        <taxon>Bacteria</taxon>
        <taxon>Bacillati</taxon>
        <taxon>Mycoplasmatota</taxon>
        <taxon>Mycoplasmoidales</taxon>
        <taxon>Metamycoplasmataceae</taxon>
        <taxon>Mycoplasmopsis</taxon>
    </lineage>
</organism>
<dbReference type="Proteomes" id="UP000000549">
    <property type="component" value="Chromosome"/>
</dbReference>
<protein>
    <submittedName>
        <fullName evidence="1">Uncharacterized protein</fullName>
    </submittedName>
</protein>
<dbReference type="AlphaFoldDB" id="A4Q814"/>
<keyword evidence="2" id="KW-1185">Reference proteome</keyword>
<dbReference type="AntiFam" id="ANF00012">
    <property type="entry name" value="tRNA translation"/>
</dbReference>
<dbReference type="HOGENOM" id="CLU_2570173_0_0_14"/>
<dbReference type="KEGG" id="msy:MS53_0714"/>
<name>A4Q814_MYCS5</name>
<dbReference type="EMBL" id="AE017245">
    <property type="protein sequence ID" value="ABP00386.1"/>
    <property type="molecule type" value="Genomic_DNA"/>
</dbReference>
<proteinExistence type="predicted"/>
<sequence length="81" mass="8954">MNLGCGGRTRTCDLWVMSPTSCQLLYSAIYKLAGDEGFEPPRAVKPLLVFKTSPFSQTWVITLGGSNRIRTCSQPVMSRLL</sequence>
<evidence type="ECO:0000313" key="2">
    <source>
        <dbReference type="Proteomes" id="UP000000549"/>
    </source>
</evidence>
<reference evidence="1 2" key="1">
    <citation type="journal article" date="2005" name="J. Bacteriol.">
        <title>Swine and poultry pathogens: the complete genome sequences of two strains of Mycoplasma hyopneumoniae and a strain of Mycoplasma synoviae.</title>
        <authorList>
            <person name="Vasconcelos A.T."/>
            <person name="Ferreira H.B."/>
            <person name="Bizarro C.V."/>
            <person name="Bonatto S.L."/>
            <person name="Carvalho M.O."/>
            <person name="Pinto P.M."/>
            <person name="Almeida D.F."/>
            <person name="Almeida L.G."/>
            <person name="Almeida R."/>
            <person name="Alves-Filho L."/>
            <person name="Assuncao E.N."/>
            <person name="Azevedo V.A."/>
            <person name="Bogo M.R."/>
            <person name="Brigido M.M."/>
            <person name="Brocchi M."/>
            <person name="Burity H.A."/>
            <person name="Camargo A.A."/>
            <person name="Camargo S.S."/>
            <person name="Carepo M.S."/>
            <person name="Carraro D.M."/>
            <person name="de Mattos Cascardo J.C."/>
            <person name="Castro L.A."/>
            <person name="Cavalcanti G."/>
            <person name="Chemale G."/>
            <person name="Collevatti R.G."/>
            <person name="Cunha C.W."/>
            <person name="Dallagiovanna B."/>
            <person name="Dambros B.P."/>
            <person name="Dellagostin O.A."/>
            <person name="Falcao C."/>
            <person name="Fantinatti-Garboggini F."/>
            <person name="Felipe M.S."/>
            <person name="Fiorentin L."/>
            <person name="Franco G.R."/>
            <person name="Freitas N.S."/>
            <person name="Frias D."/>
            <person name="Grangeiro T.B."/>
            <person name="Grisard E.C."/>
            <person name="Guimaraes C.T."/>
            <person name="Hungria M."/>
            <person name="Jardim S.N."/>
            <person name="Krieger M.A."/>
            <person name="Laurino J.P."/>
            <person name="Lima L.F."/>
            <person name="Lopes M.I."/>
            <person name="Loreto E.L."/>
            <person name="Madeira H.M."/>
            <person name="Manfio G.P."/>
            <person name="Maranhao A.Q."/>
            <person name="Martinkovics C.T."/>
            <person name="Medeiros S.R."/>
            <person name="Moreira M.A."/>
            <person name="Neiva M."/>
            <person name="Ramalho-Neto C.E."/>
            <person name="Nicolas M.F."/>
            <person name="Oliveira S.C."/>
            <person name="Paixao R.F."/>
            <person name="Pedrosa F.O."/>
            <person name="Pena S.D."/>
            <person name="Pereira M."/>
            <person name="Pereira-Ferrari L."/>
            <person name="Piffer I."/>
            <person name="Pinto L.S."/>
            <person name="Potrich D.P."/>
            <person name="Salim A.C."/>
            <person name="Santos F.R."/>
            <person name="Schmitt R."/>
            <person name="Schneider M.P."/>
            <person name="Schrank A."/>
            <person name="Schrank I.S."/>
            <person name="Schuck A.F."/>
            <person name="Seuanez H.N."/>
            <person name="Silva D.W."/>
            <person name="Silva R."/>
            <person name="Silva S.C."/>
            <person name="Soares C.M."/>
            <person name="Souza K.R."/>
            <person name="Souza R.C."/>
            <person name="Staats C.C."/>
            <person name="Steffens M.B."/>
            <person name="Teixeira S.M."/>
            <person name="Urmenyi T.P."/>
            <person name="Vainstein M.H."/>
            <person name="Zuccherato L.W."/>
            <person name="Simpson A.J."/>
            <person name="Zaha A."/>
        </authorList>
    </citation>
    <scope>NUCLEOTIDE SEQUENCE [LARGE SCALE GENOMIC DNA]</scope>
    <source>
        <strain evidence="1 2">53</strain>
    </source>
</reference>
<dbReference type="STRING" id="262723.MS53_0714"/>